<sequence>MTPTTNNVVVIGASYAGSSVAHIFLKHIHPELPKKGAKYHVYLVNPSRTFYHRSASPRAAASFDLTKNIKMFSDLPSGFKQYDPNIFTFVRGTATALDTARRLVRVDCAEGDELVIPYHALVLATGTSTYAPILSTYQTSLEELQRTILDMNSRVKAAKSIIIAGGGPSAVELAGEIGEYLNGAAGWFSQRPSKPRAKVTLIAGAGKLLPILGQGFSEWADSLLQRVGVDVIYSLRTKSTEQAANGTTLVHLDDGTTMECDLFVPATGVRPNTAFVPKTLLNEKGYIKSNESTLRVDEAGPRVYCVGDVGSYTRGGLIDLIEAVPAAMTNLKRDLLAAHDDPDAKPTGPDELYKTIAEETQLIPVGQTRGLGAFCGFRLPYFMTYHFKVKDYFDCGHEFASGSRWVKTRI</sequence>
<dbReference type="OrthoDB" id="202203at2759"/>
<dbReference type="FunCoup" id="A0A074YVF5">
    <property type="interactions" value="396"/>
</dbReference>
<accession>A0A074YVF5</accession>
<keyword evidence="8" id="KW-1185">Reference proteome</keyword>
<name>A0A074YVF5_AURSE</name>
<dbReference type="GeneID" id="25365623"/>
<dbReference type="PRINTS" id="PR00411">
    <property type="entry name" value="PNDRDTASEI"/>
</dbReference>
<comment type="similarity">
    <text evidence="1">Belongs to the FAD-dependent oxidoreductase family.</text>
</comment>
<dbReference type="STRING" id="1043005.A0A074YVF5"/>
<dbReference type="GO" id="GO:0004174">
    <property type="term" value="F:electron-transferring-flavoprotein dehydrogenase activity"/>
    <property type="evidence" value="ECO:0007669"/>
    <property type="project" value="TreeGrafter"/>
</dbReference>
<dbReference type="RefSeq" id="XP_013346793.1">
    <property type="nucleotide sequence ID" value="XM_013491339.1"/>
</dbReference>
<dbReference type="GO" id="GO:0005737">
    <property type="term" value="C:cytoplasm"/>
    <property type="evidence" value="ECO:0007669"/>
    <property type="project" value="TreeGrafter"/>
</dbReference>
<evidence type="ECO:0000256" key="1">
    <source>
        <dbReference type="ARBA" id="ARBA00006442"/>
    </source>
</evidence>
<evidence type="ECO:0000259" key="6">
    <source>
        <dbReference type="Pfam" id="PF07992"/>
    </source>
</evidence>
<evidence type="ECO:0000256" key="2">
    <source>
        <dbReference type="ARBA" id="ARBA00022630"/>
    </source>
</evidence>
<evidence type="ECO:0000313" key="8">
    <source>
        <dbReference type="Proteomes" id="UP000030641"/>
    </source>
</evidence>
<dbReference type="SUPFAM" id="SSF51905">
    <property type="entry name" value="FAD/NAD(P)-binding domain"/>
    <property type="match status" value="1"/>
</dbReference>
<keyword evidence="3" id="KW-0274">FAD</keyword>
<dbReference type="EMBL" id="KL584752">
    <property type="protein sequence ID" value="KEQ98132.1"/>
    <property type="molecule type" value="Genomic_DNA"/>
</dbReference>
<dbReference type="OMA" id="QATHYIL"/>
<dbReference type="InterPro" id="IPR036188">
    <property type="entry name" value="FAD/NAD-bd_sf"/>
</dbReference>
<evidence type="ECO:0000256" key="3">
    <source>
        <dbReference type="ARBA" id="ARBA00022827"/>
    </source>
</evidence>
<evidence type="ECO:0000313" key="7">
    <source>
        <dbReference type="EMBL" id="KEQ98132.1"/>
    </source>
</evidence>
<keyword evidence="5" id="KW-0175">Coiled coil</keyword>
<protein>
    <recommendedName>
        <fullName evidence="6">FAD/NAD(P)-binding domain-containing protein</fullName>
    </recommendedName>
</protein>
<dbReference type="InParanoid" id="A0A074YVF5"/>
<feature type="coiled-coil region" evidence="5">
    <location>
        <begin position="134"/>
        <end position="161"/>
    </location>
</feature>
<dbReference type="GO" id="GO:0050660">
    <property type="term" value="F:flavin adenine dinucleotide binding"/>
    <property type="evidence" value="ECO:0007669"/>
    <property type="project" value="TreeGrafter"/>
</dbReference>
<dbReference type="InterPro" id="IPR023753">
    <property type="entry name" value="FAD/NAD-binding_dom"/>
</dbReference>
<keyword evidence="4" id="KW-0560">Oxidoreductase</keyword>
<dbReference type="HOGENOM" id="CLU_019845_6_2_1"/>
<evidence type="ECO:0000256" key="4">
    <source>
        <dbReference type="ARBA" id="ARBA00023002"/>
    </source>
</evidence>
<evidence type="ECO:0000256" key="5">
    <source>
        <dbReference type="SAM" id="Coils"/>
    </source>
</evidence>
<dbReference type="PANTHER" id="PTHR43735">
    <property type="entry name" value="APOPTOSIS-INDUCING FACTOR 1"/>
    <property type="match status" value="1"/>
</dbReference>
<dbReference type="Gene3D" id="3.50.50.100">
    <property type="match status" value="1"/>
</dbReference>
<dbReference type="PANTHER" id="PTHR43735:SF3">
    <property type="entry name" value="FERROPTOSIS SUPPRESSOR PROTEIN 1"/>
    <property type="match status" value="1"/>
</dbReference>
<keyword evidence="2" id="KW-0285">Flavoprotein</keyword>
<feature type="domain" description="FAD/NAD(P)-binding" evidence="6">
    <location>
        <begin position="7"/>
        <end position="324"/>
    </location>
</feature>
<proteinExistence type="inferred from homology"/>
<organism evidence="7 8">
    <name type="scientific">Aureobasidium subglaciale (strain EXF-2481)</name>
    <name type="common">Aureobasidium pullulans var. subglaciale</name>
    <dbReference type="NCBI Taxonomy" id="1043005"/>
    <lineage>
        <taxon>Eukaryota</taxon>
        <taxon>Fungi</taxon>
        <taxon>Dikarya</taxon>
        <taxon>Ascomycota</taxon>
        <taxon>Pezizomycotina</taxon>
        <taxon>Dothideomycetes</taxon>
        <taxon>Dothideomycetidae</taxon>
        <taxon>Dothideales</taxon>
        <taxon>Saccotheciaceae</taxon>
        <taxon>Aureobasidium</taxon>
    </lineage>
</organism>
<dbReference type="Pfam" id="PF07992">
    <property type="entry name" value="Pyr_redox_2"/>
    <property type="match status" value="1"/>
</dbReference>
<dbReference type="AlphaFoldDB" id="A0A074YVF5"/>
<gene>
    <name evidence="7" type="ORF">AUEXF2481DRAFT_36632</name>
</gene>
<reference evidence="7 8" key="1">
    <citation type="journal article" date="2014" name="BMC Genomics">
        <title>Genome sequencing of four Aureobasidium pullulans varieties: biotechnological potential, stress tolerance, and description of new species.</title>
        <authorList>
            <person name="Gostin Ar C."/>
            <person name="Ohm R.A."/>
            <person name="Kogej T."/>
            <person name="Sonjak S."/>
            <person name="Turk M."/>
            <person name="Zajc J."/>
            <person name="Zalar P."/>
            <person name="Grube M."/>
            <person name="Sun H."/>
            <person name="Han J."/>
            <person name="Sharma A."/>
            <person name="Chiniquy J."/>
            <person name="Ngan C.Y."/>
            <person name="Lipzen A."/>
            <person name="Barry K."/>
            <person name="Grigoriev I.V."/>
            <person name="Gunde-Cimerman N."/>
        </authorList>
    </citation>
    <scope>NUCLEOTIDE SEQUENCE [LARGE SCALE GENOMIC DNA]</scope>
    <source>
        <strain evidence="7 8">EXF-2481</strain>
    </source>
</reference>
<dbReference type="PRINTS" id="PR00368">
    <property type="entry name" value="FADPNR"/>
</dbReference>
<dbReference type="Proteomes" id="UP000030641">
    <property type="component" value="Unassembled WGS sequence"/>
</dbReference>